<dbReference type="InterPro" id="IPR050131">
    <property type="entry name" value="Peptidase_S8_subtilisin-like"/>
</dbReference>
<dbReference type="PROSITE" id="PS51892">
    <property type="entry name" value="SUBTILASE"/>
    <property type="match status" value="1"/>
</dbReference>
<evidence type="ECO:0000256" key="2">
    <source>
        <dbReference type="ARBA" id="ARBA00022670"/>
    </source>
</evidence>
<evidence type="ECO:0000256" key="3">
    <source>
        <dbReference type="ARBA" id="ARBA00022801"/>
    </source>
</evidence>
<dbReference type="Gene3D" id="2.60.120.380">
    <property type="match status" value="1"/>
</dbReference>
<dbReference type="InterPro" id="IPR023828">
    <property type="entry name" value="Peptidase_S8_Ser-AS"/>
</dbReference>
<keyword evidence="2 5" id="KW-0645">Protease</keyword>
<evidence type="ECO:0000259" key="9">
    <source>
        <dbReference type="Pfam" id="PF00082"/>
    </source>
</evidence>
<evidence type="ECO:0000256" key="8">
    <source>
        <dbReference type="SAM" id="SignalP"/>
    </source>
</evidence>
<keyword evidence="4 5" id="KW-0720">Serine protease</keyword>
<dbReference type="PANTHER" id="PTHR43806:SF11">
    <property type="entry name" value="CEREVISIN-RELATED"/>
    <property type="match status" value="1"/>
</dbReference>
<dbReference type="InterPro" id="IPR023827">
    <property type="entry name" value="Peptidase_S8_Asp-AS"/>
</dbReference>
<feature type="active site" description="Charge relay system" evidence="5">
    <location>
        <position position="486"/>
    </location>
</feature>
<dbReference type="PANTHER" id="PTHR43806">
    <property type="entry name" value="PEPTIDASE S8"/>
    <property type="match status" value="1"/>
</dbReference>
<evidence type="ECO:0000256" key="1">
    <source>
        <dbReference type="ARBA" id="ARBA00011073"/>
    </source>
</evidence>
<dbReference type="PROSITE" id="PS00138">
    <property type="entry name" value="SUBTILASE_SER"/>
    <property type="match status" value="1"/>
</dbReference>
<dbReference type="InterPro" id="IPR015500">
    <property type="entry name" value="Peptidase_S8_subtilisin-rel"/>
</dbReference>
<comment type="similarity">
    <text evidence="1 5 6">Belongs to the peptidase S8 family.</text>
</comment>
<dbReference type="EMBL" id="BEHY01000120">
    <property type="protein sequence ID" value="GBD10185.1"/>
    <property type="molecule type" value="Genomic_DNA"/>
</dbReference>
<dbReference type="SUPFAM" id="SSF49785">
    <property type="entry name" value="Galactose-binding domain-like"/>
    <property type="match status" value="1"/>
</dbReference>
<accession>A0A2H5Y9Q7</accession>
<feature type="domain" description="Peptidase S8/S53" evidence="9">
    <location>
        <begin position="243"/>
        <end position="763"/>
    </location>
</feature>
<feature type="active site" description="Charge relay system" evidence="5">
    <location>
        <position position="252"/>
    </location>
</feature>
<keyword evidence="3 5" id="KW-0378">Hydrolase</keyword>
<evidence type="ECO:0000256" key="7">
    <source>
        <dbReference type="SAM" id="MobiDB-lite"/>
    </source>
</evidence>
<feature type="chain" id="PRO_5014138653" description="Peptidase S8/S53 domain-containing protein" evidence="8">
    <location>
        <begin position="32"/>
        <end position="1453"/>
    </location>
</feature>
<protein>
    <recommendedName>
        <fullName evidence="9">Peptidase S8/S53 domain-containing protein</fullName>
    </recommendedName>
</protein>
<dbReference type="InterPro" id="IPR008979">
    <property type="entry name" value="Galactose-bd-like_sf"/>
</dbReference>
<dbReference type="GO" id="GO:0004252">
    <property type="term" value="F:serine-type endopeptidase activity"/>
    <property type="evidence" value="ECO:0007669"/>
    <property type="project" value="UniProtKB-UniRule"/>
</dbReference>
<feature type="region of interest" description="Disordered" evidence="7">
    <location>
        <begin position="28"/>
        <end position="67"/>
    </location>
</feature>
<dbReference type="PRINTS" id="PR00723">
    <property type="entry name" value="SUBTILISIN"/>
</dbReference>
<evidence type="ECO:0000256" key="4">
    <source>
        <dbReference type="ARBA" id="ARBA00022825"/>
    </source>
</evidence>
<proteinExistence type="inferred from homology"/>
<dbReference type="Gene3D" id="3.40.50.200">
    <property type="entry name" value="Peptidase S8/S53 domain"/>
    <property type="match status" value="2"/>
</dbReference>
<feature type="compositionally biased region" description="Polar residues" evidence="7">
    <location>
        <begin position="35"/>
        <end position="47"/>
    </location>
</feature>
<dbReference type="PROSITE" id="PS00137">
    <property type="entry name" value="SUBTILASE_HIS"/>
    <property type="match status" value="1"/>
</dbReference>
<dbReference type="SUPFAM" id="SSF52743">
    <property type="entry name" value="Subtilisin-like"/>
    <property type="match status" value="2"/>
</dbReference>
<dbReference type="GO" id="GO:0006508">
    <property type="term" value="P:proteolysis"/>
    <property type="evidence" value="ECO:0007669"/>
    <property type="project" value="UniProtKB-KW"/>
</dbReference>
<feature type="signal peptide" evidence="8">
    <location>
        <begin position="1"/>
        <end position="31"/>
    </location>
</feature>
<evidence type="ECO:0000313" key="10">
    <source>
        <dbReference type="EMBL" id="GBD10185.1"/>
    </source>
</evidence>
<dbReference type="InterPro" id="IPR000209">
    <property type="entry name" value="Peptidase_S8/S53_dom"/>
</dbReference>
<dbReference type="InterPro" id="IPR022398">
    <property type="entry name" value="Peptidase_S8_His-AS"/>
</dbReference>
<sequence>MTLRFLKRWIYFLSVLTLLAGSAGFPSGVQARPESGSSPALQTSTVPITARSPQPPAPPPGVETASDPALRKLAPDLRPLALRPTRRPVLVSVLMTKDTDLNGLMRRVVYSKPLNGIRWAIGEVLDAQLKKLAGIPGVISVISTESYSPVEAPWDDGAKPQRERLTAKEIRALLQQGGKNRLFQKLQELRQQQPQRPQPAKPDRIRPEGALPSAAPESGIQPATVKVKDIHGASAAWAKGYTGAGVVVAVVDTGVDFGHPDLQGTQARIPSGPYAGWPFAYNTLSGAFYALDPTFTIGPDNYWDLVTLTWFAHTLPVTGATCNSITCTAALTLDFTNVPTSTLSFIWPNRSRSGQYYYTVHPDINHLIAGNALGLGYAATVIAPAVVIVADETSPGVYDTVYVDVDFDQDLTNEKPMRKGSELAGADLFDAAGDPGTDGVWDLSAGMLTWIADGVNPPPGVSTLYPGVAVPPAGRLISFVGDEESHGTNVAGDIAAQGVITDPEWIGPINPLFAGGANVGGAGGPVLAGMAPGAKVAAFQNGFSLPFDSWALAALGFDGVPNSGDEAQIVNNSWGASATINDGWDATSRFAHWLNNYFAPNTAFLVATGNGGHGYGTVTEPDGGTIIDVGASTSYGSLVYFEFVTPDQFTYGDVQPWSNRGPGTLGDVAPDVVAVGAWGTGANPLNIYAYIITSTFGIWTGQAAYDIFGGTSMATPIAAGNLALVYHAFRAKHGRWPTWQEAKAIFLNAAHDLGYDVLTQGSGNVDANRGTDIAAGMNYGYWVEPAQWNPGSYRGVEYPSFPAIMLPGQSAVKTFTIHNPTGVPFSVSLRDVTLQKVAEVTFTLSFPSFSPPPFTRPTWVTDITPLINAYDPDLVRAQVIFPYSVFDTDGNYSYDDRWRVLFYDWTDLNGDGNLWTDTNGNGRVDAGEIDTVPCPPPFNAIPCYEYNRFTYGYPSGTYLEASLGRDSLSRRHDGVFFGVQRRSGSDPVTMQVRITFYKKADWGWLSLSASSVSLPAGGDATFQATLSVPSSARPGVYEGAIEVSHGPHRHVIPVVVHVAASGPTFDFGAASLTEPIGNQPYDNGHLFGGFDWSWRYESGDWKLYYFDIPDGTAGPGKAMVVDTRWVTVPTDVDTWIFGRATDFYSTLDPTFFGPQSVEMVGGSNDTNIGGGIFTFNTATGGPREIVAGELRDGLGFLALHNVLYAGTQLGEPIVGAAYAVQALPFPVVITTPVTFGSWTQVFSTTRTIPEGIGVRAFGLSQPRVLLNQTAVQDDPNNPCTASWVISQTISTGGLLEVTTASGVAGLDIDLYIYKDDGDGTFECGTQDALVASSTTPTAFEKVRLTLPPDGTYWITVHGWNVPGGSQPFDITINAIQGTDLHVSGVPSGPVATGSPVTFQVSFSKTVTPPATYYGLLFIGPAPAPTAFQVPVTIHFVPTATTIYLPLVMKGTGP</sequence>
<gene>
    <name evidence="10" type="ORF">HRbin22_02450</name>
</gene>
<feature type="region of interest" description="Disordered" evidence="7">
    <location>
        <begin position="189"/>
        <end position="218"/>
    </location>
</feature>
<keyword evidence="8" id="KW-0732">Signal</keyword>
<dbReference type="Pfam" id="PF00082">
    <property type="entry name" value="Peptidase_S8"/>
    <property type="match status" value="1"/>
</dbReference>
<dbReference type="InterPro" id="IPR036852">
    <property type="entry name" value="Peptidase_S8/S53_dom_sf"/>
</dbReference>
<dbReference type="Proteomes" id="UP000236642">
    <property type="component" value="Unassembled WGS sequence"/>
</dbReference>
<evidence type="ECO:0000256" key="5">
    <source>
        <dbReference type="PROSITE-ProRule" id="PRU01240"/>
    </source>
</evidence>
<evidence type="ECO:0000256" key="6">
    <source>
        <dbReference type="RuleBase" id="RU003355"/>
    </source>
</evidence>
<evidence type="ECO:0000313" key="11">
    <source>
        <dbReference type="Proteomes" id="UP000236642"/>
    </source>
</evidence>
<name>A0A2H5Y9Q7_9CHLR</name>
<organism evidence="10 11">
    <name type="scientific">Candidatus Thermoflexus japonica</name>
    <dbReference type="NCBI Taxonomy" id="2035417"/>
    <lineage>
        <taxon>Bacteria</taxon>
        <taxon>Bacillati</taxon>
        <taxon>Chloroflexota</taxon>
        <taxon>Thermoflexia</taxon>
        <taxon>Thermoflexales</taxon>
        <taxon>Thermoflexaceae</taxon>
        <taxon>Thermoflexus</taxon>
    </lineage>
</organism>
<feature type="active site" description="Charge relay system" evidence="5">
    <location>
        <position position="712"/>
    </location>
</feature>
<comment type="caution">
    <text evidence="10">The sequence shown here is derived from an EMBL/GenBank/DDBJ whole genome shotgun (WGS) entry which is preliminary data.</text>
</comment>
<reference evidence="11" key="1">
    <citation type="submission" date="2017-09" db="EMBL/GenBank/DDBJ databases">
        <title>Metaegenomics of thermophilic ammonia-oxidizing enrichment culture.</title>
        <authorList>
            <person name="Kato S."/>
            <person name="Suzuki K."/>
        </authorList>
    </citation>
    <scope>NUCLEOTIDE SEQUENCE [LARGE SCALE GENOMIC DNA]</scope>
</reference>
<dbReference type="PROSITE" id="PS00136">
    <property type="entry name" value="SUBTILASE_ASP"/>
    <property type="match status" value="1"/>
</dbReference>